<keyword evidence="3" id="KW-1185">Reference proteome</keyword>
<reference evidence="2" key="1">
    <citation type="submission" date="2023-06" db="EMBL/GenBank/DDBJ databases">
        <title>Egi l300058.</title>
        <authorList>
            <person name="Gao L."/>
            <person name="Fang B.-Z."/>
            <person name="Li W.-J."/>
        </authorList>
    </citation>
    <scope>NUCLEOTIDE SEQUENCE</scope>
    <source>
        <strain evidence="2">EGI L300058</strain>
    </source>
</reference>
<keyword evidence="1" id="KW-0472">Membrane</keyword>
<dbReference type="EMBL" id="JAUHQA010000001">
    <property type="protein sequence ID" value="MDN4481052.1"/>
    <property type="molecule type" value="Genomic_DNA"/>
</dbReference>
<evidence type="ECO:0000256" key="1">
    <source>
        <dbReference type="SAM" id="Phobius"/>
    </source>
</evidence>
<keyword evidence="1" id="KW-0812">Transmembrane</keyword>
<evidence type="ECO:0000313" key="3">
    <source>
        <dbReference type="Proteomes" id="UP001172708"/>
    </source>
</evidence>
<protein>
    <submittedName>
        <fullName evidence="2">Uncharacterized protein</fullName>
    </submittedName>
</protein>
<name>A0ABT8GHZ1_9MICO</name>
<feature type="transmembrane region" description="Helical" evidence="1">
    <location>
        <begin position="12"/>
        <end position="35"/>
    </location>
</feature>
<proteinExistence type="predicted"/>
<sequence length="158" mass="16143">MSDAPDERPRTWLPLAAAGVVGAVVVAAAVVSFALGGGPDETEAAVIAACEAEYEATTGPAIVAGEIYDPTRWREHYAVVEEQADVPASLDDLSDDDVAAWDARAAAFEESGAGTMVIVWRLDDDAYAQCAVPVADGTVDAGLAVVGPLEVVRGGADA</sequence>
<dbReference type="Proteomes" id="UP001172708">
    <property type="component" value="Unassembled WGS sequence"/>
</dbReference>
<dbReference type="RefSeq" id="WP_301142560.1">
    <property type="nucleotide sequence ID" value="NZ_JAUHQA010000001.1"/>
</dbReference>
<gene>
    <name evidence="2" type="ORF">QQX02_08975</name>
</gene>
<evidence type="ECO:0000313" key="2">
    <source>
        <dbReference type="EMBL" id="MDN4481052.1"/>
    </source>
</evidence>
<accession>A0ABT8GHZ1</accession>
<comment type="caution">
    <text evidence="2">The sequence shown here is derived from an EMBL/GenBank/DDBJ whole genome shotgun (WGS) entry which is preliminary data.</text>
</comment>
<keyword evidence="1" id="KW-1133">Transmembrane helix</keyword>
<organism evidence="2 3">
    <name type="scientific">Demequina muriae</name>
    <dbReference type="NCBI Taxonomy" id="3051664"/>
    <lineage>
        <taxon>Bacteria</taxon>
        <taxon>Bacillati</taxon>
        <taxon>Actinomycetota</taxon>
        <taxon>Actinomycetes</taxon>
        <taxon>Micrococcales</taxon>
        <taxon>Demequinaceae</taxon>
        <taxon>Demequina</taxon>
    </lineage>
</organism>